<dbReference type="EMBL" id="AGEJ01000024">
    <property type="protein sequence ID" value="EMD16219.1"/>
    <property type="molecule type" value="Genomic_DNA"/>
</dbReference>
<dbReference type="Proteomes" id="UP000011758">
    <property type="component" value="Unassembled WGS sequence"/>
</dbReference>
<gene>
    <name evidence="8" type="ORF">HMPREF9943_01622</name>
</gene>
<evidence type="ECO:0000256" key="3">
    <source>
        <dbReference type="ARBA" id="ARBA00015991"/>
    </source>
</evidence>
<dbReference type="Pfam" id="PF00708">
    <property type="entry name" value="Acylphosphatase"/>
    <property type="match status" value="1"/>
</dbReference>
<dbReference type="InterPro" id="IPR001792">
    <property type="entry name" value="Acylphosphatase-like_dom"/>
</dbReference>
<feature type="active site" evidence="5">
    <location>
        <position position="36"/>
    </location>
</feature>
<dbReference type="PANTHER" id="PTHR47268">
    <property type="entry name" value="ACYLPHOSPHATASE"/>
    <property type="match status" value="1"/>
</dbReference>
<dbReference type="AlphaFoldDB" id="M2PKV7"/>
<organism evidence="8 9">
    <name type="scientific">Eggerthia catenaformis OT 569 = DSM 20559</name>
    <dbReference type="NCBI Taxonomy" id="999415"/>
    <lineage>
        <taxon>Bacteria</taxon>
        <taxon>Bacillati</taxon>
        <taxon>Bacillota</taxon>
        <taxon>Erysipelotrichia</taxon>
        <taxon>Erysipelotrichales</taxon>
        <taxon>Coprobacillaceae</taxon>
        <taxon>Eggerthia</taxon>
    </lineage>
</organism>
<dbReference type="InterPro" id="IPR020456">
    <property type="entry name" value="Acylphosphatase"/>
</dbReference>
<comment type="catalytic activity">
    <reaction evidence="4 5">
        <text>an acyl phosphate + H2O = a carboxylate + phosphate + H(+)</text>
        <dbReference type="Rhea" id="RHEA:14965"/>
        <dbReference type="ChEBI" id="CHEBI:15377"/>
        <dbReference type="ChEBI" id="CHEBI:15378"/>
        <dbReference type="ChEBI" id="CHEBI:29067"/>
        <dbReference type="ChEBI" id="CHEBI:43474"/>
        <dbReference type="ChEBI" id="CHEBI:59918"/>
        <dbReference type="EC" id="3.6.1.7"/>
    </reaction>
</comment>
<protein>
    <recommendedName>
        <fullName evidence="3 5">acylphosphatase</fullName>
        <ecNumber evidence="2 5">3.6.1.7</ecNumber>
    </recommendedName>
</protein>
<dbReference type="SUPFAM" id="SSF54975">
    <property type="entry name" value="Acylphosphatase/BLUF domain-like"/>
    <property type="match status" value="1"/>
</dbReference>
<dbReference type="PROSITE" id="PS51160">
    <property type="entry name" value="ACYLPHOSPHATASE_3"/>
    <property type="match status" value="1"/>
</dbReference>
<dbReference type="InterPro" id="IPR036046">
    <property type="entry name" value="Acylphosphatase-like_dom_sf"/>
</dbReference>
<dbReference type="eggNOG" id="COG1254">
    <property type="taxonomic scope" value="Bacteria"/>
</dbReference>
<dbReference type="GO" id="GO:0003998">
    <property type="term" value="F:acylphosphatase activity"/>
    <property type="evidence" value="ECO:0007669"/>
    <property type="project" value="UniProtKB-EC"/>
</dbReference>
<keyword evidence="5" id="KW-0378">Hydrolase</keyword>
<comment type="caution">
    <text evidence="8">The sequence shown here is derived from an EMBL/GenBank/DDBJ whole genome shotgun (WGS) entry which is preliminary data.</text>
</comment>
<dbReference type="PROSITE" id="PS00151">
    <property type="entry name" value="ACYLPHOSPHATASE_2"/>
    <property type="match status" value="1"/>
</dbReference>
<name>M2PKV7_9FIRM</name>
<evidence type="ECO:0000313" key="8">
    <source>
        <dbReference type="EMBL" id="EMD16219.1"/>
    </source>
</evidence>
<evidence type="ECO:0000259" key="7">
    <source>
        <dbReference type="PROSITE" id="PS51160"/>
    </source>
</evidence>
<evidence type="ECO:0000256" key="1">
    <source>
        <dbReference type="ARBA" id="ARBA00005614"/>
    </source>
</evidence>
<sequence>MIRRHYYFSGMVQGVGFRYRCLSIAESLKLSGWVRNMYDGRVEAEIQGEEASLDEFLYQIHHQPWISITDIEIENRSVVKNEKGFRVVYRVQ</sequence>
<keyword evidence="9" id="KW-1185">Reference proteome</keyword>
<dbReference type="EC" id="3.6.1.7" evidence="2 5"/>
<dbReference type="BioCyc" id="ECAT999415-HMP:GTTI-1683-MONOMER"/>
<evidence type="ECO:0000256" key="5">
    <source>
        <dbReference type="PROSITE-ProRule" id="PRU00520"/>
    </source>
</evidence>
<evidence type="ECO:0000313" key="9">
    <source>
        <dbReference type="Proteomes" id="UP000011758"/>
    </source>
</evidence>
<proteinExistence type="inferred from homology"/>
<dbReference type="RefSeq" id="WP_004803901.1">
    <property type="nucleotide sequence ID" value="NZ_AUGJ01000024.1"/>
</dbReference>
<feature type="active site" evidence="5">
    <location>
        <position position="18"/>
    </location>
</feature>
<evidence type="ECO:0000256" key="6">
    <source>
        <dbReference type="RuleBase" id="RU004168"/>
    </source>
</evidence>
<evidence type="ECO:0000256" key="4">
    <source>
        <dbReference type="ARBA" id="ARBA00047645"/>
    </source>
</evidence>
<comment type="similarity">
    <text evidence="1 6">Belongs to the acylphosphatase family.</text>
</comment>
<evidence type="ECO:0000256" key="2">
    <source>
        <dbReference type="ARBA" id="ARBA00012150"/>
    </source>
</evidence>
<dbReference type="OrthoDB" id="9808093at2"/>
<dbReference type="STRING" id="999415.HMPREF9943_01622"/>
<dbReference type="Gene3D" id="3.30.70.100">
    <property type="match status" value="1"/>
</dbReference>
<dbReference type="PANTHER" id="PTHR47268:SF4">
    <property type="entry name" value="ACYLPHOSPHATASE"/>
    <property type="match status" value="1"/>
</dbReference>
<reference evidence="8 9" key="1">
    <citation type="submission" date="2013-02" db="EMBL/GenBank/DDBJ databases">
        <title>The Genome Sequence of Lactobacillus catenaformis F0143.</title>
        <authorList>
            <consortium name="The Broad Institute Genome Sequencing Platform"/>
            <person name="Earl A."/>
            <person name="Ward D."/>
            <person name="Feldgarden M."/>
            <person name="Gevers D."/>
            <person name="Izard J."/>
            <person name="Blanton J.M."/>
            <person name="Mathney J."/>
            <person name="Dewhirst F.E."/>
            <person name="Young S.K."/>
            <person name="Zeng Q."/>
            <person name="Gargeya S."/>
            <person name="Fitzgerald M."/>
            <person name="Haas B."/>
            <person name="Abouelleil A."/>
            <person name="Alvarado L."/>
            <person name="Arachchi H.M."/>
            <person name="Berlin A."/>
            <person name="Chapman S.B."/>
            <person name="Gearin G."/>
            <person name="Goldberg J."/>
            <person name="Griggs A."/>
            <person name="Gujja S."/>
            <person name="Hansen M."/>
            <person name="Heiman D."/>
            <person name="Howarth C."/>
            <person name="Larimer J."/>
            <person name="Lui A."/>
            <person name="MacDonald P.J.P."/>
            <person name="McCowen C."/>
            <person name="Montmayeur A."/>
            <person name="Murphy C."/>
            <person name="Neiman D."/>
            <person name="Pearson M."/>
            <person name="Priest M."/>
            <person name="Roberts A."/>
            <person name="Saif S."/>
            <person name="Shea T."/>
            <person name="Sisk P."/>
            <person name="Stolte C."/>
            <person name="Sykes S."/>
            <person name="Wortman J."/>
            <person name="Nusbaum C."/>
            <person name="Birren B."/>
        </authorList>
    </citation>
    <scope>NUCLEOTIDE SEQUENCE [LARGE SCALE GENOMIC DNA]</scope>
    <source>
        <strain evidence="8 9">OT 569</strain>
    </source>
</reference>
<dbReference type="InterPro" id="IPR017968">
    <property type="entry name" value="Acylphosphatase_CS"/>
</dbReference>
<feature type="domain" description="Acylphosphatase-like" evidence="7">
    <location>
        <begin position="3"/>
        <end position="89"/>
    </location>
</feature>
<accession>M2PKV7</accession>